<reference evidence="17 18" key="1">
    <citation type="submission" date="2015-10" db="EMBL/GenBank/DDBJ databases">
        <title>Cyclovirus found in mouse spleen.</title>
        <authorList>
            <person name="Li L."/>
            <person name="Delwart E."/>
        </authorList>
    </citation>
    <scope>NUCLEOTIDE SEQUENCE [LARGE SCALE GENOMIC DNA]</scope>
    <source>
        <strain evidence="17">Cyclo-sf1</strain>
    </source>
</reference>
<keyword evidence="5" id="KW-1163">Viral penetration into host nucleus</keyword>
<evidence type="ECO:0000256" key="4">
    <source>
        <dbReference type="ARBA" id="ARBA00022431"/>
    </source>
</evidence>
<dbReference type="GO" id="GO:0019062">
    <property type="term" value="P:virion attachment to host cell"/>
    <property type="evidence" value="ECO:0007669"/>
    <property type="project" value="UniProtKB-KW"/>
</dbReference>
<keyword evidence="18" id="KW-1185">Reference proteome</keyword>
<dbReference type="KEGG" id="vg:30090187"/>
<keyword evidence="13" id="KW-0238">DNA-binding</keyword>
<keyword evidence="4" id="KW-1140">T=1 icosahedral capsid protein</keyword>
<protein>
    <submittedName>
        <fullName evidence="17">Cap</fullName>
    </submittedName>
</protein>
<evidence type="ECO:0000256" key="13">
    <source>
        <dbReference type="ARBA" id="ARBA00023125"/>
    </source>
</evidence>
<keyword evidence="10" id="KW-1161">Viral attachment to host cell</keyword>
<dbReference type="GO" id="GO:0043657">
    <property type="term" value="C:host cell"/>
    <property type="evidence" value="ECO:0007669"/>
    <property type="project" value="GOC"/>
</dbReference>
<dbReference type="GO" id="GO:0003677">
    <property type="term" value="F:DNA binding"/>
    <property type="evidence" value="ECO:0007669"/>
    <property type="project" value="UniProtKB-KW"/>
</dbReference>
<evidence type="ECO:0000256" key="2">
    <source>
        <dbReference type="ARBA" id="ARBA00004328"/>
    </source>
</evidence>
<evidence type="ECO:0000256" key="8">
    <source>
        <dbReference type="ARBA" id="ARBA00022581"/>
    </source>
</evidence>
<feature type="region of interest" description="Disordered" evidence="16">
    <location>
        <begin position="88"/>
        <end position="117"/>
    </location>
</feature>
<evidence type="ECO:0000256" key="5">
    <source>
        <dbReference type="ARBA" id="ARBA00022524"/>
    </source>
</evidence>
<comment type="subunit">
    <text evidence="15">Homomultimer. Assembles in the nucleus, presumably in an immature form, then migrates to the cytoplasm once assembled as mature virion. Interacts with Rep; this interaction relocates Rep into the nucleus.</text>
</comment>
<keyword evidence="9" id="KW-1162">Viral penetration into host cytoplasm</keyword>
<evidence type="ECO:0000313" key="17">
    <source>
        <dbReference type="EMBL" id="AOW44154.1"/>
    </source>
</evidence>
<evidence type="ECO:0000256" key="14">
    <source>
        <dbReference type="ARBA" id="ARBA00023296"/>
    </source>
</evidence>
<dbReference type="EMBL" id="KT878836">
    <property type="protein sequence ID" value="AOW44154.1"/>
    <property type="molecule type" value="Genomic_DNA"/>
</dbReference>
<evidence type="ECO:0000256" key="3">
    <source>
        <dbReference type="ARBA" id="ARBA00010301"/>
    </source>
</evidence>
<evidence type="ECO:0000256" key="16">
    <source>
        <dbReference type="SAM" id="MobiDB-lite"/>
    </source>
</evidence>
<dbReference type="GeneID" id="38278535"/>
<evidence type="ECO:0000256" key="7">
    <source>
        <dbReference type="ARBA" id="ARBA00022562"/>
    </source>
</evidence>
<dbReference type="RefSeq" id="YP_009315919.1">
    <property type="nucleotide sequence ID" value="NC_031755.1"/>
</dbReference>
<keyword evidence="11" id="KW-0946">Virion</keyword>
<dbReference type="Pfam" id="PF02443">
    <property type="entry name" value="Circo_capsid"/>
    <property type="match status" value="1"/>
</dbReference>
<organism evidence="17 18">
    <name type="scientific">Mouse associated cyclovirus 1</name>
    <dbReference type="NCBI Taxonomy" id="2169856"/>
    <lineage>
        <taxon>Viruses</taxon>
        <taxon>Monodnaviria</taxon>
        <taxon>Shotokuvirae</taxon>
        <taxon>Cressdnaviricota</taxon>
        <taxon>Arfiviricetes</taxon>
        <taxon>Cirlivirales</taxon>
        <taxon>Circoviridae</taxon>
        <taxon>Cyclovirus</taxon>
        <taxon>Cyclovirus naastsosi</taxon>
    </lineage>
</organism>
<keyword evidence="7" id="KW-1048">Host nucleus</keyword>
<evidence type="ECO:0000256" key="15">
    <source>
        <dbReference type="ARBA" id="ARBA00046863"/>
    </source>
</evidence>
<dbReference type="Proteomes" id="UP000204269">
    <property type="component" value="Segment"/>
</dbReference>
<evidence type="ECO:0000256" key="1">
    <source>
        <dbReference type="ARBA" id="ARBA00004147"/>
    </source>
</evidence>
<sequence>MSGEEIELLKAEDRRVQRLRQAQINRARAFARGDHLRYGRGWKSGIKQSLIPTAVGAFGAYLAYFGHDYYRSSVHRYQAAAVRQAMARSRTRTVTRSRKRRSRRGRRRLRKRRHRRGGGNCFMTITRNLCYDCDTVELPITGGKAEWKVDLSTLAVGEAGSFDYIKFRVVKVTLVPNILAHPQFRDTTVGMKVPLCYAKAVLDDTIWDNNNADKLTSFLKMKAVDPFKVHVFKFKPRYQPVLDKEAFRRKFRTLPWMEIGDIVKLKGKFVGKIGIVNTDYNLGNLRELTSVGAAYVEKFGNTAVKLSFRAITRVTFTLMRSRRGM</sequence>
<evidence type="ECO:0000256" key="10">
    <source>
        <dbReference type="ARBA" id="ARBA00022804"/>
    </source>
</evidence>
<evidence type="ECO:0000256" key="6">
    <source>
        <dbReference type="ARBA" id="ARBA00022561"/>
    </source>
</evidence>
<keyword evidence="6" id="KW-0167">Capsid protein</keyword>
<dbReference type="GO" id="GO:0039615">
    <property type="term" value="C:T=1 icosahedral viral capsid"/>
    <property type="evidence" value="ECO:0007669"/>
    <property type="project" value="UniProtKB-KW"/>
</dbReference>
<comment type="subcellular location">
    <subcellularLocation>
        <location evidence="1">Host nucleus</location>
    </subcellularLocation>
    <subcellularLocation>
        <location evidence="2">Virion</location>
    </subcellularLocation>
</comment>
<keyword evidence="8" id="KW-0945">Host-virus interaction</keyword>
<evidence type="ECO:0000256" key="12">
    <source>
        <dbReference type="ARBA" id="ARBA00022890"/>
    </source>
</evidence>
<evidence type="ECO:0000313" key="18">
    <source>
        <dbReference type="Proteomes" id="UP000204269"/>
    </source>
</evidence>
<keyword evidence="12" id="KW-1164">Virus endocytosis by host</keyword>
<name>A0A1D8QQE8_9CIRC</name>
<dbReference type="GO" id="GO:0019069">
    <property type="term" value="P:viral capsid assembly"/>
    <property type="evidence" value="ECO:0007669"/>
    <property type="project" value="InterPro"/>
</dbReference>
<accession>A0A1D8QQE8</accession>
<dbReference type="GO" id="GO:0075732">
    <property type="term" value="P:viral penetration into host nucleus"/>
    <property type="evidence" value="ECO:0007669"/>
    <property type="project" value="UniProtKB-KW"/>
</dbReference>
<evidence type="ECO:0000256" key="11">
    <source>
        <dbReference type="ARBA" id="ARBA00022844"/>
    </source>
</evidence>
<dbReference type="GO" id="GO:0042025">
    <property type="term" value="C:host cell nucleus"/>
    <property type="evidence" value="ECO:0007669"/>
    <property type="project" value="UniProtKB-SubCell"/>
</dbReference>
<feature type="compositionally biased region" description="Basic residues" evidence="16">
    <location>
        <begin position="89"/>
        <end position="117"/>
    </location>
</feature>
<proteinExistence type="inferred from homology"/>
<evidence type="ECO:0000256" key="9">
    <source>
        <dbReference type="ARBA" id="ARBA00022595"/>
    </source>
</evidence>
<comment type="similarity">
    <text evidence="3">Belongs to the circoviridae capsid protein family.</text>
</comment>
<dbReference type="GO" id="GO:0075509">
    <property type="term" value="P:endocytosis involved in viral entry into host cell"/>
    <property type="evidence" value="ECO:0007669"/>
    <property type="project" value="UniProtKB-KW"/>
</dbReference>
<dbReference type="InterPro" id="IPR003383">
    <property type="entry name" value="Circovirus_capsid"/>
</dbReference>
<keyword evidence="14" id="KW-1160">Virus entry into host cell</keyword>